<sequence length="305" mass="35035">MTKQKKSKTAMRQQIKMNIYFLLYVLPALFVFLLFKWWPIIYSFFLSFEKWNFIGAKHFVGLNNYARMFTHQSFAKAFGNTFVYIAEMFPFFVIFPLLFALFLTYIKNKKLQSTFRAMLFIPTVLAFSIVCLVWMWMYNPTFGVFNNILAQCGIPKISWLTDTRFVIPSIVTVTGWKILGSNLILYAAGLMMISDEYIEAATIDGASQWTIFWKIKWPLLGSTTIYNIITAINYSTDKAFIPINILTQGGPNEASTNLAHMIYVFGFNFFNIGLASAAAIFTSILFLIITGLMMKYAGGFGYYEN</sequence>
<evidence type="ECO:0000259" key="8">
    <source>
        <dbReference type="PROSITE" id="PS50928"/>
    </source>
</evidence>
<evidence type="ECO:0000256" key="1">
    <source>
        <dbReference type="ARBA" id="ARBA00004651"/>
    </source>
</evidence>
<dbReference type="EMBL" id="AVQI01000068">
    <property type="protein sequence ID" value="ERK00122.1"/>
    <property type="molecule type" value="Genomic_DNA"/>
</dbReference>
<dbReference type="eggNOG" id="COG1175">
    <property type="taxonomic scope" value="Bacteria"/>
</dbReference>
<dbReference type="Proteomes" id="UP000016646">
    <property type="component" value="Unassembled WGS sequence"/>
</dbReference>
<proteinExistence type="inferred from homology"/>
<dbReference type="CDD" id="cd06261">
    <property type="entry name" value="TM_PBP2"/>
    <property type="match status" value="1"/>
</dbReference>
<evidence type="ECO:0000313" key="12">
    <source>
        <dbReference type="Proteomes" id="UP000016646"/>
    </source>
</evidence>
<keyword evidence="3" id="KW-1003">Cell membrane</keyword>
<evidence type="ECO:0000313" key="9">
    <source>
        <dbReference type="EMBL" id="ERF60927.1"/>
    </source>
</evidence>
<dbReference type="STRING" id="1125725.HMPREF1325_0862"/>
<comment type="caution">
    <text evidence="9">The sequence shown here is derived from an EMBL/GenBank/DDBJ whole genome shotgun (WGS) entry which is preliminary data.</text>
</comment>
<dbReference type="InterPro" id="IPR035906">
    <property type="entry name" value="MetI-like_sf"/>
</dbReference>
<evidence type="ECO:0000313" key="10">
    <source>
        <dbReference type="EMBL" id="ERK00122.1"/>
    </source>
</evidence>
<dbReference type="AlphaFoldDB" id="U2KNQ6"/>
<feature type="transmembrane region" description="Helical" evidence="7">
    <location>
        <begin position="21"/>
        <end position="45"/>
    </location>
</feature>
<evidence type="ECO:0000256" key="5">
    <source>
        <dbReference type="ARBA" id="ARBA00022989"/>
    </source>
</evidence>
<comment type="similarity">
    <text evidence="7">Belongs to the binding-protein-dependent transport system permease family.</text>
</comment>
<keyword evidence="5 7" id="KW-1133">Transmembrane helix</keyword>
<feature type="transmembrane region" description="Helical" evidence="7">
    <location>
        <begin position="269"/>
        <end position="294"/>
    </location>
</feature>
<organism evidence="9 11">
    <name type="scientific">Treponema socranskii subsp. socranskii VPI DR56BR1116 = ATCC 35536</name>
    <dbReference type="NCBI Taxonomy" id="1125725"/>
    <lineage>
        <taxon>Bacteria</taxon>
        <taxon>Pseudomonadati</taxon>
        <taxon>Spirochaetota</taxon>
        <taxon>Spirochaetia</taxon>
        <taxon>Spirochaetales</taxon>
        <taxon>Treponemataceae</taxon>
        <taxon>Treponema</taxon>
    </lineage>
</organism>
<evidence type="ECO:0000256" key="3">
    <source>
        <dbReference type="ARBA" id="ARBA00022475"/>
    </source>
</evidence>
<gene>
    <name evidence="10" type="ORF">HMPREF0860_2151</name>
    <name evidence="9" type="ORF">HMPREF1325_0862</name>
</gene>
<feature type="transmembrane region" description="Helical" evidence="7">
    <location>
        <begin position="165"/>
        <end position="188"/>
    </location>
</feature>
<keyword evidence="4 7" id="KW-0812">Transmembrane</keyword>
<dbReference type="Pfam" id="PF00528">
    <property type="entry name" value="BPD_transp_1"/>
    <property type="match status" value="1"/>
</dbReference>
<name>U2KNQ6_TRESO</name>
<comment type="subcellular location">
    <subcellularLocation>
        <location evidence="1 7">Cell membrane</location>
        <topology evidence="1 7">Multi-pass membrane protein</topology>
    </subcellularLocation>
</comment>
<dbReference type="PROSITE" id="PS50928">
    <property type="entry name" value="ABC_TM1"/>
    <property type="match status" value="1"/>
</dbReference>
<keyword evidence="12" id="KW-1185">Reference proteome</keyword>
<dbReference type="Gene3D" id="1.10.3720.10">
    <property type="entry name" value="MetI-like"/>
    <property type="match status" value="1"/>
</dbReference>
<dbReference type="GO" id="GO:0055085">
    <property type="term" value="P:transmembrane transport"/>
    <property type="evidence" value="ECO:0007669"/>
    <property type="project" value="InterPro"/>
</dbReference>
<accession>U2KNQ6</accession>
<dbReference type="PANTHER" id="PTHR30193:SF37">
    <property type="entry name" value="INNER MEMBRANE ABC TRANSPORTER PERMEASE PROTEIN YCJO"/>
    <property type="match status" value="1"/>
</dbReference>
<keyword evidence="2 7" id="KW-0813">Transport</keyword>
<evidence type="ECO:0000256" key="4">
    <source>
        <dbReference type="ARBA" id="ARBA00022692"/>
    </source>
</evidence>
<dbReference type="GO" id="GO:0005886">
    <property type="term" value="C:plasma membrane"/>
    <property type="evidence" value="ECO:0007669"/>
    <property type="project" value="UniProtKB-SubCell"/>
</dbReference>
<dbReference type="EMBL" id="AUZJ01000023">
    <property type="protein sequence ID" value="ERF60927.1"/>
    <property type="molecule type" value="Genomic_DNA"/>
</dbReference>
<dbReference type="InterPro" id="IPR000515">
    <property type="entry name" value="MetI-like"/>
</dbReference>
<dbReference type="SUPFAM" id="SSF161098">
    <property type="entry name" value="MetI-like"/>
    <property type="match status" value="1"/>
</dbReference>
<feature type="domain" description="ABC transmembrane type-1" evidence="8">
    <location>
        <begin position="78"/>
        <end position="293"/>
    </location>
</feature>
<evidence type="ECO:0000256" key="7">
    <source>
        <dbReference type="RuleBase" id="RU363032"/>
    </source>
</evidence>
<dbReference type="PATRIC" id="fig|1125725.3.peg.1112"/>
<keyword evidence="6 7" id="KW-0472">Membrane</keyword>
<evidence type="ECO:0000256" key="6">
    <source>
        <dbReference type="ARBA" id="ARBA00023136"/>
    </source>
</evidence>
<reference evidence="11 12" key="1">
    <citation type="submission" date="2013-08" db="EMBL/GenBank/DDBJ databases">
        <authorList>
            <person name="Durkin A.S."/>
            <person name="Haft D.R."/>
            <person name="McCorrison J."/>
            <person name="Torralba M."/>
            <person name="Gillis M."/>
            <person name="Haft D.H."/>
            <person name="Methe B."/>
            <person name="Sutton G."/>
            <person name="Nelson K.E."/>
        </authorList>
    </citation>
    <scope>NUCLEOTIDE SEQUENCE [LARGE SCALE GENOMIC DNA]</scope>
    <source>
        <strain evidence="10 12">ATCC 35536</strain>
        <strain evidence="9 11">VPI DR56BR1116</strain>
    </source>
</reference>
<dbReference type="Proteomes" id="UP000016412">
    <property type="component" value="Unassembled WGS sequence"/>
</dbReference>
<dbReference type="InterPro" id="IPR051393">
    <property type="entry name" value="ABC_transporter_permease"/>
</dbReference>
<evidence type="ECO:0000313" key="11">
    <source>
        <dbReference type="Proteomes" id="UP000016412"/>
    </source>
</evidence>
<feature type="transmembrane region" description="Helical" evidence="7">
    <location>
        <begin position="82"/>
        <end position="105"/>
    </location>
</feature>
<evidence type="ECO:0000256" key="2">
    <source>
        <dbReference type="ARBA" id="ARBA00022448"/>
    </source>
</evidence>
<feature type="transmembrane region" description="Helical" evidence="7">
    <location>
        <begin position="117"/>
        <end position="137"/>
    </location>
</feature>
<protein>
    <submittedName>
        <fullName evidence="9">ABC transporter, permease protein</fullName>
    </submittedName>
</protein>
<dbReference type="PANTHER" id="PTHR30193">
    <property type="entry name" value="ABC TRANSPORTER PERMEASE PROTEIN"/>
    <property type="match status" value="1"/>
</dbReference>